<dbReference type="InterPro" id="IPR000668">
    <property type="entry name" value="Peptidase_C1A_C"/>
</dbReference>
<protein>
    <recommendedName>
        <fullName evidence="7">Cathepsin propeptide inhibitor domain-containing protein</fullName>
    </recommendedName>
</protein>
<evidence type="ECO:0000256" key="5">
    <source>
        <dbReference type="ARBA" id="ARBA00023157"/>
    </source>
</evidence>
<dbReference type="Gene3D" id="3.90.70.10">
    <property type="entry name" value="Cysteine proteinases"/>
    <property type="match status" value="1"/>
</dbReference>
<evidence type="ECO:0000256" key="3">
    <source>
        <dbReference type="ARBA" id="ARBA00022801"/>
    </source>
</evidence>
<accession>A0A498KIK8</accession>
<dbReference type="PANTHER" id="PTHR12411">
    <property type="entry name" value="CYSTEINE PROTEASE FAMILY C1-RELATED"/>
    <property type="match status" value="1"/>
</dbReference>
<dbReference type="InterPro" id="IPR000169">
    <property type="entry name" value="Pept_cys_AS"/>
</dbReference>
<feature type="chain" id="PRO_5019826002" description="Cathepsin propeptide inhibitor domain-containing protein" evidence="6">
    <location>
        <begin position="19"/>
        <end position="162"/>
    </location>
</feature>
<name>A0A498KIK8_MALDO</name>
<feature type="signal peptide" evidence="6">
    <location>
        <begin position="1"/>
        <end position="18"/>
    </location>
</feature>
<dbReference type="GO" id="GO:0006508">
    <property type="term" value="P:proteolysis"/>
    <property type="evidence" value="ECO:0007669"/>
    <property type="project" value="UniProtKB-KW"/>
</dbReference>
<keyword evidence="5" id="KW-1015">Disulfide bond</keyword>
<dbReference type="PROSITE" id="PS00139">
    <property type="entry name" value="THIOL_PROTEASE_CYS"/>
    <property type="match status" value="1"/>
</dbReference>
<dbReference type="EMBL" id="RDQH01000328">
    <property type="protein sequence ID" value="RXI06254.1"/>
    <property type="molecule type" value="Genomic_DNA"/>
</dbReference>
<comment type="caution">
    <text evidence="8">The sequence shown here is derived from an EMBL/GenBank/DDBJ whole genome shotgun (WGS) entry which is preliminary data.</text>
</comment>
<organism evidence="8 9">
    <name type="scientific">Malus domestica</name>
    <name type="common">Apple</name>
    <name type="synonym">Pyrus malus</name>
    <dbReference type="NCBI Taxonomy" id="3750"/>
    <lineage>
        <taxon>Eukaryota</taxon>
        <taxon>Viridiplantae</taxon>
        <taxon>Streptophyta</taxon>
        <taxon>Embryophyta</taxon>
        <taxon>Tracheophyta</taxon>
        <taxon>Spermatophyta</taxon>
        <taxon>Magnoliopsida</taxon>
        <taxon>eudicotyledons</taxon>
        <taxon>Gunneridae</taxon>
        <taxon>Pentapetalae</taxon>
        <taxon>rosids</taxon>
        <taxon>fabids</taxon>
        <taxon>Rosales</taxon>
        <taxon>Rosaceae</taxon>
        <taxon>Amygdaloideae</taxon>
        <taxon>Maleae</taxon>
        <taxon>Malus</taxon>
    </lineage>
</organism>
<dbReference type="GO" id="GO:0008234">
    <property type="term" value="F:cysteine-type peptidase activity"/>
    <property type="evidence" value="ECO:0007669"/>
    <property type="project" value="UniProtKB-KW"/>
</dbReference>
<evidence type="ECO:0000256" key="2">
    <source>
        <dbReference type="ARBA" id="ARBA00022670"/>
    </source>
</evidence>
<sequence length="162" mass="17845">MSLNKISLAIFIVLGTLASQFLSRTLYEASVAAKYDLWMVKYGRVYPDNERKGKGVSPFKSNIEYVEKFNCDGNKTCKLGLNEFVDLSHEEFVQLRTGYINPAESDSSVAVSFKGGLTLSVDWRMHGAVTLVKHQGLCGSCWALSAVADLEGIAQIRTGQLI</sequence>
<evidence type="ECO:0000256" key="6">
    <source>
        <dbReference type="SAM" id="SignalP"/>
    </source>
</evidence>
<dbReference type="Pfam" id="PF08246">
    <property type="entry name" value="Inhibitor_I29"/>
    <property type="match status" value="1"/>
</dbReference>
<dbReference type="InterPro" id="IPR013128">
    <property type="entry name" value="Peptidase_C1A"/>
</dbReference>
<dbReference type="InterPro" id="IPR013201">
    <property type="entry name" value="Prot_inhib_I29"/>
</dbReference>
<dbReference type="Pfam" id="PF00112">
    <property type="entry name" value="Peptidase_C1"/>
    <property type="match status" value="1"/>
</dbReference>
<evidence type="ECO:0000259" key="7">
    <source>
        <dbReference type="SMART" id="SM00848"/>
    </source>
</evidence>
<dbReference type="InterPro" id="IPR038765">
    <property type="entry name" value="Papain-like_cys_pep_sf"/>
</dbReference>
<comment type="similarity">
    <text evidence="1">Belongs to the peptidase C1 family.</text>
</comment>
<keyword evidence="2" id="KW-0645">Protease</keyword>
<evidence type="ECO:0000256" key="4">
    <source>
        <dbReference type="ARBA" id="ARBA00022807"/>
    </source>
</evidence>
<proteinExistence type="inferred from homology"/>
<dbReference type="SUPFAM" id="SSF54001">
    <property type="entry name" value="Cysteine proteinases"/>
    <property type="match status" value="1"/>
</dbReference>
<evidence type="ECO:0000313" key="8">
    <source>
        <dbReference type="EMBL" id="RXI06254.1"/>
    </source>
</evidence>
<keyword evidence="3" id="KW-0378">Hydrolase</keyword>
<dbReference type="AlphaFoldDB" id="A0A498KIK8"/>
<gene>
    <name evidence="8" type="ORF">DVH24_018296</name>
</gene>
<keyword evidence="9" id="KW-1185">Reference proteome</keyword>
<dbReference type="STRING" id="3750.A0A498KIK8"/>
<keyword evidence="4" id="KW-0788">Thiol protease</keyword>
<evidence type="ECO:0000313" key="9">
    <source>
        <dbReference type="Proteomes" id="UP000290289"/>
    </source>
</evidence>
<keyword evidence="6" id="KW-0732">Signal</keyword>
<evidence type="ECO:0000256" key="1">
    <source>
        <dbReference type="ARBA" id="ARBA00008455"/>
    </source>
</evidence>
<reference evidence="8 9" key="1">
    <citation type="submission" date="2018-10" db="EMBL/GenBank/DDBJ databases">
        <title>A high-quality apple genome assembly.</title>
        <authorList>
            <person name="Hu J."/>
        </authorList>
    </citation>
    <scope>NUCLEOTIDE SEQUENCE [LARGE SCALE GENOMIC DNA]</scope>
    <source>
        <strain evidence="9">cv. HFTH1</strain>
        <tissue evidence="8">Young leaf</tissue>
    </source>
</reference>
<dbReference type="SMART" id="SM00848">
    <property type="entry name" value="Inhibitor_I29"/>
    <property type="match status" value="1"/>
</dbReference>
<feature type="domain" description="Cathepsin propeptide inhibitor" evidence="7">
    <location>
        <begin position="35"/>
        <end position="92"/>
    </location>
</feature>
<dbReference type="Proteomes" id="UP000290289">
    <property type="component" value="Chromosome 2"/>
</dbReference>